<evidence type="ECO:0000256" key="4">
    <source>
        <dbReference type="ARBA" id="ARBA00023136"/>
    </source>
</evidence>
<evidence type="ECO:0000256" key="3">
    <source>
        <dbReference type="ARBA" id="ARBA00022989"/>
    </source>
</evidence>
<keyword evidence="10" id="KW-1185">Reference proteome</keyword>
<feature type="transmembrane region" description="Helical" evidence="7">
    <location>
        <begin position="12"/>
        <end position="32"/>
    </location>
</feature>
<organism evidence="9 10">
    <name type="scientific">Diaporthe australafricana</name>
    <dbReference type="NCBI Taxonomy" id="127596"/>
    <lineage>
        <taxon>Eukaryota</taxon>
        <taxon>Fungi</taxon>
        <taxon>Dikarya</taxon>
        <taxon>Ascomycota</taxon>
        <taxon>Pezizomycotina</taxon>
        <taxon>Sordariomycetes</taxon>
        <taxon>Sordariomycetidae</taxon>
        <taxon>Diaporthales</taxon>
        <taxon>Diaporthaceae</taxon>
        <taxon>Diaporthe</taxon>
    </lineage>
</organism>
<dbReference type="EMBL" id="JAWRVE010000067">
    <property type="protein sequence ID" value="KAL1864570.1"/>
    <property type="molecule type" value="Genomic_DNA"/>
</dbReference>
<sequence length="351" mass="39050">MHSSYHAKASLIAAMVVLLVLDAMALVARVYVRVFMIKAFWWDDATLCLSFLGYILACIMGFLSIYFGYAYDGPSGDWPHYNPARAAQFLYANQLTLYLTSGVVKVAVALVLLRLAFSKRYRVTLIISVVVVLIWTFVTTLFSSWLCLTNGTTSYVSSSTCTVVGQFRTISNIFIDFFYSGLPILIIRKANMNFRLKLSVCLLLGLGLVASTATIVKLVIILRLPTAEGEAQKILHYQLLIWADVELGLAIFCASAAALRPLLRLFSRKWGSTNPRSNPTPYGRSADARTSFDALSGTEPLSPPDRRPSHAASASGGPSGVQEYELSQMDSNRSLEQQQRYYRHHRQAMRD</sequence>
<evidence type="ECO:0000313" key="9">
    <source>
        <dbReference type="EMBL" id="KAL1864570.1"/>
    </source>
</evidence>
<dbReference type="InterPro" id="IPR052337">
    <property type="entry name" value="SAT4-like"/>
</dbReference>
<feature type="transmembrane region" description="Helical" evidence="7">
    <location>
        <begin position="125"/>
        <end position="146"/>
    </location>
</feature>
<feature type="region of interest" description="Disordered" evidence="6">
    <location>
        <begin position="294"/>
        <end position="351"/>
    </location>
</feature>
<evidence type="ECO:0000256" key="1">
    <source>
        <dbReference type="ARBA" id="ARBA00004141"/>
    </source>
</evidence>
<evidence type="ECO:0000256" key="7">
    <source>
        <dbReference type="SAM" id="Phobius"/>
    </source>
</evidence>
<feature type="transmembrane region" description="Helical" evidence="7">
    <location>
        <begin position="44"/>
        <end position="69"/>
    </location>
</feature>
<feature type="transmembrane region" description="Helical" evidence="7">
    <location>
        <begin position="198"/>
        <end position="222"/>
    </location>
</feature>
<proteinExistence type="inferred from homology"/>
<feature type="compositionally biased region" description="Basic residues" evidence="6">
    <location>
        <begin position="341"/>
        <end position="351"/>
    </location>
</feature>
<evidence type="ECO:0000313" key="10">
    <source>
        <dbReference type="Proteomes" id="UP001583177"/>
    </source>
</evidence>
<dbReference type="Pfam" id="PF20684">
    <property type="entry name" value="Fung_rhodopsin"/>
    <property type="match status" value="1"/>
</dbReference>
<dbReference type="InterPro" id="IPR049326">
    <property type="entry name" value="Rhodopsin_dom_fungi"/>
</dbReference>
<name>A0ABR3WM93_9PEZI</name>
<accession>A0ABR3WM93</accession>
<feature type="domain" description="Rhodopsin" evidence="8">
    <location>
        <begin position="28"/>
        <end position="264"/>
    </location>
</feature>
<keyword evidence="4 7" id="KW-0472">Membrane</keyword>
<evidence type="ECO:0000256" key="2">
    <source>
        <dbReference type="ARBA" id="ARBA00022692"/>
    </source>
</evidence>
<gene>
    <name evidence="9" type="ORF">Daus18300_007585</name>
</gene>
<dbReference type="PANTHER" id="PTHR33048">
    <property type="entry name" value="PTH11-LIKE INTEGRAL MEMBRANE PROTEIN (AFU_ORTHOLOGUE AFUA_5G11245)"/>
    <property type="match status" value="1"/>
</dbReference>
<reference evidence="9 10" key="1">
    <citation type="journal article" date="2024" name="IMA Fungus">
        <title>IMA Genome - F19 : A genome assembly and annotation guide to empower mycologists, including annotated draft genome sequences of Ceratocystis pirilliformis, Diaporthe australafricana, Fusarium ophioides, Paecilomyces lecythidis, and Sporothrix stenoceras.</title>
        <authorList>
            <person name="Aylward J."/>
            <person name="Wilson A.M."/>
            <person name="Visagie C.M."/>
            <person name="Spraker J."/>
            <person name="Barnes I."/>
            <person name="Buitendag C."/>
            <person name="Ceriani C."/>
            <person name="Del Mar Angel L."/>
            <person name="du Plessis D."/>
            <person name="Fuchs T."/>
            <person name="Gasser K."/>
            <person name="Kramer D."/>
            <person name="Li W."/>
            <person name="Munsamy K."/>
            <person name="Piso A."/>
            <person name="Price J.L."/>
            <person name="Sonnekus B."/>
            <person name="Thomas C."/>
            <person name="van der Nest A."/>
            <person name="van Dijk A."/>
            <person name="van Heerden A."/>
            <person name="van Vuuren N."/>
            <person name="Yilmaz N."/>
            <person name="Duong T.A."/>
            <person name="van der Merwe N.A."/>
            <person name="Wingfield M.J."/>
            <person name="Wingfield B.D."/>
        </authorList>
    </citation>
    <scope>NUCLEOTIDE SEQUENCE [LARGE SCALE GENOMIC DNA]</scope>
    <source>
        <strain evidence="9 10">CMW 18300</strain>
    </source>
</reference>
<evidence type="ECO:0000256" key="5">
    <source>
        <dbReference type="ARBA" id="ARBA00038359"/>
    </source>
</evidence>
<feature type="transmembrane region" description="Helical" evidence="7">
    <location>
        <begin position="234"/>
        <end position="259"/>
    </location>
</feature>
<dbReference type="Proteomes" id="UP001583177">
    <property type="component" value="Unassembled WGS sequence"/>
</dbReference>
<feature type="transmembrane region" description="Helical" evidence="7">
    <location>
        <begin position="166"/>
        <end position="186"/>
    </location>
</feature>
<keyword evidence="3 7" id="KW-1133">Transmembrane helix</keyword>
<comment type="subcellular location">
    <subcellularLocation>
        <location evidence="1">Membrane</location>
        <topology evidence="1">Multi-pass membrane protein</topology>
    </subcellularLocation>
</comment>
<feature type="transmembrane region" description="Helical" evidence="7">
    <location>
        <begin position="89"/>
        <end position="113"/>
    </location>
</feature>
<evidence type="ECO:0000256" key="6">
    <source>
        <dbReference type="SAM" id="MobiDB-lite"/>
    </source>
</evidence>
<comment type="caution">
    <text evidence="9">The sequence shown here is derived from an EMBL/GenBank/DDBJ whole genome shotgun (WGS) entry which is preliminary data.</text>
</comment>
<protein>
    <recommendedName>
        <fullName evidence="8">Rhodopsin domain-containing protein</fullName>
    </recommendedName>
</protein>
<keyword evidence="2 7" id="KW-0812">Transmembrane</keyword>
<evidence type="ECO:0000259" key="8">
    <source>
        <dbReference type="Pfam" id="PF20684"/>
    </source>
</evidence>
<dbReference type="PANTHER" id="PTHR33048:SF47">
    <property type="entry name" value="INTEGRAL MEMBRANE PROTEIN-RELATED"/>
    <property type="match status" value="1"/>
</dbReference>
<comment type="similarity">
    <text evidence="5">Belongs to the SAT4 family.</text>
</comment>